<dbReference type="Pfam" id="PF02872">
    <property type="entry name" value="5_nucleotid_C"/>
    <property type="match status" value="1"/>
</dbReference>
<dbReference type="STRING" id="41997.RV16_GL002482"/>
<protein>
    <recommendedName>
        <fullName evidence="7">2',3'-cyclic-nucleotide 2'-phosphodiesterase</fullName>
    </recommendedName>
</protein>
<name>S0JS43_9ENTE</name>
<dbReference type="PATRIC" id="fig|1139996.3.peg.410"/>
<dbReference type="eggNOG" id="COG0737">
    <property type="taxonomic scope" value="Bacteria"/>
</dbReference>
<evidence type="ECO:0000256" key="1">
    <source>
        <dbReference type="ARBA" id="ARBA00022729"/>
    </source>
</evidence>
<dbReference type="SUPFAM" id="SSF56300">
    <property type="entry name" value="Metallo-dependent phosphatases"/>
    <property type="match status" value="1"/>
</dbReference>
<feature type="signal peptide" evidence="2">
    <location>
        <begin position="1"/>
        <end position="23"/>
    </location>
</feature>
<dbReference type="AlphaFoldDB" id="S0JS43"/>
<evidence type="ECO:0000313" key="6">
    <source>
        <dbReference type="Proteomes" id="UP000014136"/>
    </source>
</evidence>
<dbReference type="Pfam" id="PF00149">
    <property type="entry name" value="Metallophos"/>
    <property type="match status" value="1"/>
</dbReference>
<dbReference type="InterPro" id="IPR004843">
    <property type="entry name" value="Calcineurin-like_PHP"/>
</dbReference>
<dbReference type="GO" id="GO:0009166">
    <property type="term" value="P:nucleotide catabolic process"/>
    <property type="evidence" value="ECO:0007669"/>
    <property type="project" value="InterPro"/>
</dbReference>
<dbReference type="SUPFAM" id="SSF55816">
    <property type="entry name" value="5'-nucleotidase (syn. UDP-sugar hydrolase), C-terminal domain"/>
    <property type="match status" value="1"/>
</dbReference>
<evidence type="ECO:0000259" key="4">
    <source>
        <dbReference type="Pfam" id="PF02872"/>
    </source>
</evidence>
<dbReference type="GO" id="GO:0030288">
    <property type="term" value="C:outer membrane-bounded periplasmic space"/>
    <property type="evidence" value="ECO:0007669"/>
    <property type="project" value="TreeGrafter"/>
</dbReference>
<evidence type="ECO:0008006" key="7">
    <source>
        <dbReference type="Google" id="ProtNLM"/>
    </source>
</evidence>
<dbReference type="InterPro" id="IPR036907">
    <property type="entry name" value="5'-Nucleotdase_C_sf"/>
</dbReference>
<dbReference type="PROSITE" id="PS00786">
    <property type="entry name" value="5_NUCLEOTIDASE_2"/>
    <property type="match status" value="1"/>
</dbReference>
<comment type="similarity">
    <text evidence="2">Belongs to the 5'-nucleotidase family.</text>
</comment>
<dbReference type="GO" id="GO:0000166">
    <property type="term" value="F:nucleotide binding"/>
    <property type="evidence" value="ECO:0007669"/>
    <property type="project" value="UniProtKB-KW"/>
</dbReference>
<sequence>MLVIMKRYINKKWLVLLSMGVLAGCATNTTSEDKETESSTSEEKQITILGTSDIHGRYMAWDYATDVENKAGSFAQISTIVKEIRDENEHTVLVDAGDLIQDNSAELFKNDDHHPATEVLKALDYDVWTMGNHEFDYGFDVLDNITEQFDGGVLAGNVQLDDGTPYFDSYKIVERDGVKIGFIGMTTPLVAEFKKDTDIFDGKKLTDPVKETIEVVKNLKKDVDVLVGVVHMGISNENDVHNTGVADMAEAVPELDVVFAGHMHTLVEEEFINDVLIVEPDKYGRFVSRVDLTLSKNEDGYEVKDKSGSAIEVAGYEEDPEINELLKPSHERARKDANTVLGELVGMDLVPENEIQGISAAQIQETPLVNFFGEVMLHYSQGADVVAFQIDTDTPLLDMGEIKKKDIARNYQFTDGEVTVYEITGKDLKDYMEWGADYYNQTRPGDVTVSFNPERRTSKYNTNDRFYNVKYEIDLSQEAGNRIINLRRLDDTPIKDDETLKIGMNQYRMNFLVSEDGPLAGREFKEGYSTFAQDAFGEVEGRIRELSARYIKEEKNGVYEGVLLNNWKIIGVDNDAEVRQDVVDLVNADILELPSMEDGKVTNIASININDEVTQENIDALAKKANVNVDELQNIQTTGDLYKAINDKRSK</sequence>
<dbReference type="Proteomes" id="UP000014136">
    <property type="component" value="Unassembled WGS sequence"/>
</dbReference>
<organism evidence="5 6">
    <name type="scientific">Enterococcus saccharolyticus subsp. saccharolyticus ATCC 43076</name>
    <dbReference type="NCBI Taxonomy" id="1139996"/>
    <lineage>
        <taxon>Bacteria</taxon>
        <taxon>Bacillati</taxon>
        <taxon>Bacillota</taxon>
        <taxon>Bacilli</taxon>
        <taxon>Lactobacillales</taxon>
        <taxon>Enterococcaceae</taxon>
        <taxon>Enterococcus</taxon>
    </lineage>
</organism>
<evidence type="ECO:0000313" key="5">
    <source>
        <dbReference type="EMBL" id="EOT30713.1"/>
    </source>
</evidence>
<dbReference type="PANTHER" id="PTHR11575">
    <property type="entry name" value="5'-NUCLEOTIDASE-RELATED"/>
    <property type="match status" value="1"/>
</dbReference>
<keyword evidence="6" id="KW-1185">Reference proteome</keyword>
<dbReference type="InterPro" id="IPR029052">
    <property type="entry name" value="Metallo-depent_PP-like"/>
</dbReference>
<dbReference type="Gene3D" id="3.90.780.10">
    <property type="entry name" value="5'-Nucleotidase, C-terminal domain"/>
    <property type="match status" value="1"/>
</dbReference>
<gene>
    <name evidence="5" type="ORF">OMQ_00417</name>
</gene>
<reference evidence="5 6" key="1">
    <citation type="submission" date="2013-03" db="EMBL/GenBank/DDBJ databases">
        <title>The Genome Sequence of Enterococcus saccharolyticus ATCC_43076 (Illumina only assembly).</title>
        <authorList>
            <consortium name="The Broad Institute Genomics Platform"/>
            <consortium name="The Broad Institute Genome Sequencing Center for Infectious Disease"/>
            <person name="Earl A."/>
            <person name="Russ C."/>
            <person name="Gilmore M."/>
            <person name="Surin D."/>
            <person name="Walker B."/>
            <person name="Young S."/>
            <person name="Zeng Q."/>
            <person name="Gargeya S."/>
            <person name="Fitzgerald M."/>
            <person name="Haas B."/>
            <person name="Abouelleil A."/>
            <person name="Allen A.W."/>
            <person name="Alvarado L."/>
            <person name="Arachchi H.M."/>
            <person name="Berlin A.M."/>
            <person name="Chapman S.B."/>
            <person name="Gainer-Dewar J."/>
            <person name="Goldberg J."/>
            <person name="Griggs A."/>
            <person name="Gujja S."/>
            <person name="Hansen M."/>
            <person name="Howarth C."/>
            <person name="Imamovic A."/>
            <person name="Ireland A."/>
            <person name="Larimer J."/>
            <person name="McCowan C."/>
            <person name="Murphy C."/>
            <person name="Pearson M."/>
            <person name="Poon T.W."/>
            <person name="Priest M."/>
            <person name="Roberts A."/>
            <person name="Saif S."/>
            <person name="Shea T."/>
            <person name="Sisk P."/>
            <person name="Sykes S."/>
            <person name="Wortman J."/>
            <person name="Nusbaum C."/>
            <person name="Birren B."/>
        </authorList>
    </citation>
    <scope>NUCLEOTIDE SEQUENCE [LARGE SCALE GENOMIC DNA]</scope>
    <source>
        <strain evidence="5 6">ATCC 43076</strain>
    </source>
</reference>
<dbReference type="GO" id="GO:0046872">
    <property type="term" value="F:metal ion binding"/>
    <property type="evidence" value="ECO:0007669"/>
    <property type="project" value="InterPro"/>
</dbReference>
<feature type="domain" description="5'-Nucleotidase C-terminal" evidence="4">
    <location>
        <begin position="360"/>
        <end position="509"/>
    </location>
</feature>
<proteinExistence type="inferred from homology"/>
<dbReference type="PANTHER" id="PTHR11575:SF6">
    <property type="entry name" value="2',3'-CYCLIC-NUCLEOTIDE 2'-PHOSPHODIESTERASE_3'-NUCLEOTIDASE"/>
    <property type="match status" value="1"/>
</dbReference>
<dbReference type="EMBL" id="AHYT01000001">
    <property type="protein sequence ID" value="EOT30713.1"/>
    <property type="molecule type" value="Genomic_DNA"/>
</dbReference>
<evidence type="ECO:0000259" key="3">
    <source>
        <dbReference type="Pfam" id="PF00149"/>
    </source>
</evidence>
<dbReference type="InterPro" id="IPR006146">
    <property type="entry name" value="5'-Nucleotdase_CS"/>
</dbReference>
<dbReference type="PROSITE" id="PS51257">
    <property type="entry name" value="PROKAR_LIPOPROTEIN"/>
    <property type="match status" value="1"/>
</dbReference>
<accession>S0JS43</accession>
<dbReference type="Gene3D" id="3.60.21.10">
    <property type="match status" value="1"/>
</dbReference>
<dbReference type="GO" id="GO:0016788">
    <property type="term" value="F:hydrolase activity, acting on ester bonds"/>
    <property type="evidence" value="ECO:0007669"/>
    <property type="project" value="InterPro"/>
</dbReference>
<keyword evidence="2" id="KW-0378">Hydrolase</keyword>
<dbReference type="InterPro" id="IPR008334">
    <property type="entry name" value="5'-Nucleotdase_C"/>
</dbReference>
<dbReference type="HOGENOM" id="CLU_005854_4_4_9"/>
<feature type="chain" id="PRO_5039752341" description="2',3'-cyclic-nucleotide 2'-phosphodiesterase" evidence="2">
    <location>
        <begin position="24"/>
        <end position="651"/>
    </location>
</feature>
<dbReference type="PRINTS" id="PR01607">
    <property type="entry name" value="APYRASEFAMLY"/>
</dbReference>
<comment type="caution">
    <text evidence="5">The sequence shown here is derived from an EMBL/GenBank/DDBJ whole genome shotgun (WGS) entry which is preliminary data.</text>
</comment>
<dbReference type="InterPro" id="IPR006179">
    <property type="entry name" value="5_nucleotidase/apyrase"/>
</dbReference>
<dbReference type="OrthoDB" id="9801679at2"/>
<keyword evidence="1 2" id="KW-0732">Signal</keyword>
<keyword evidence="2" id="KW-0547">Nucleotide-binding</keyword>
<evidence type="ECO:0000256" key="2">
    <source>
        <dbReference type="RuleBase" id="RU362119"/>
    </source>
</evidence>
<feature type="domain" description="Calcineurin-like phosphoesterase" evidence="3">
    <location>
        <begin position="47"/>
        <end position="265"/>
    </location>
</feature>